<accession>A0ABV8H2Y1</accession>
<dbReference type="RefSeq" id="WP_290236640.1">
    <property type="nucleotide sequence ID" value="NZ_JAUFPZ010000002.1"/>
</dbReference>
<reference evidence="3" key="1">
    <citation type="journal article" date="2019" name="Int. J. Syst. Evol. Microbiol.">
        <title>The Global Catalogue of Microorganisms (GCM) 10K type strain sequencing project: providing services to taxonomists for standard genome sequencing and annotation.</title>
        <authorList>
            <consortium name="The Broad Institute Genomics Platform"/>
            <consortium name="The Broad Institute Genome Sequencing Center for Infectious Disease"/>
            <person name="Wu L."/>
            <person name="Ma J."/>
        </authorList>
    </citation>
    <scope>NUCLEOTIDE SEQUENCE [LARGE SCALE GENOMIC DNA]</scope>
    <source>
        <strain evidence="3">CECT 9128</strain>
    </source>
</reference>
<protein>
    <submittedName>
        <fullName evidence="2">T9SS type B sorting domain-containing protein</fullName>
    </submittedName>
</protein>
<dbReference type="Proteomes" id="UP001595793">
    <property type="component" value="Unassembled WGS sequence"/>
</dbReference>
<feature type="signal peptide" evidence="1">
    <location>
        <begin position="1"/>
        <end position="23"/>
    </location>
</feature>
<dbReference type="InterPro" id="IPR026341">
    <property type="entry name" value="T9SS_type_B"/>
</dbReference>
<dbReference type="NCBIfam" id="TIGR04131">
    <property type="entry name" value="Bac_Flav_CTERM"/>
    <property type="match status" value="1"/>
</dbReference>
<evidence type="ECO:0000256" key="1">
    <source>
        <dbReference type="SAM" id="SignalP"/>
    </source>
</evidence>
<dbReference type="Pfam" id="PF13585">
    <property type="entry name" value="CHU_C"/>
    <property type="match status" value="1"/>
</dbReference>
<keyword evidence="1" id="KW-0732">Signal</keyword>
<organism evidence="2 3">
    <name type="scientific">Zunongwangia endophytica</name>
    <dbReference type="NCBI Taxonomy" id="1808945"/>
    <lineage>
        <taxon>Bacteria</taxon>
        <taxon>Pseudomonadati</taxon>
        <taxon>Bacteroidota</taxon>
        <taxon>Flavobacteriia</taxon>
        <taxon>Flavobacteriales</taxon>
        <taxon>Flavobacteriaceae</taxon>
        <taxon>Zunongwangia</taxon>
    </lineage>
</organism>
<feature type="chain" id="PRO_5046163165" evidence="1">
    <location>
        <begin position="24"/>
        <end position="613"/>
    </location>
</feature>
<gene>
    <name evidence="2" type="ORF">ACFOS1_02235</name>
</gene>
<name>A0ABV8H2Y1_9FLAO</name>
<comment type="caution">
    <text evidence="2">The sequence shown here is derived from an EMBL/GenBank/DDBJ whole genome shotgun (WGS) entry which is preliminary data.</text>
</comment>
<sequence>MFPNTLQISLLCSLMLIGLGLSAQGTRCDDIQPFCAGDDQLVFPNSNAGVTGTIVAEEGPDYGCLELKRYPAWFYLQIEDSGDLEFLIAQTENADGSGELLDVDFVIWGPFNKRDNYCSASILSEENLIDCSYEKDAIEIANITNAKEDEIYVFAVLNYSTLPGYISLEQIEMGENSGSTDCTVLDGVLGHDKVLCSQNETILDAEIDGASGYQWSKFDKNLNDFLTLSGETDSNLKVSESGTYKVLVEDGDGNNDIEDVINIQFYDRPNIQKPAESIAVCQKGNIVDLTQKEQELLVNTNFTEGYEIEYFETQQDIDNDEMIAKPSLYTAEVSETIFVRIRDLFTGCYSEISEIQLNILQLPQMKFPEEIEMCVDASGQFQEELVLGFDYGKNYNYTWLNGNEVISNDFEIYLNQQSVNPEYSLVITEAITGCEVSYSTKLKYVSEPESIEVEILKANFGQNWNVEVRAEPFLGHSSEFEYRLDDGLYTSQNVFNNIEKGVHEVSVREVGGCGGVLKDQFTVIGFDFFFTPNGDGINDRWKVTTDKDYQILNIKLFDRYGNFILEIDPKGEGWDGTADGELLIQNDYWFRLEYISPTTNGKKEFSGHFTLKR</sequence>
<keyword evidence="3" id="KW-1185">Reference proteome</keyword>
<dbReference type="EMBL" id="JBHSAS010000004">
    <property type="protein sequence ID" value="MFC4026213.1"/>
    <property type="molecule type" value="Genomic_DNA"/>
</dbReference>
<proteinExistence type="predicted"/>
<evidence type="ECO:0000313" key="3">
    <source>
        <dbReference type="Proteomes" id="UP001595793"/>
    </source>
</evidence>
<evidence type="ECO:0000313" key="2">
    <source>
        <dbReference type="EMBL" id="MFC4026213.1"/>
    </source>
</evidence>